<evidence type="ECO:0000313" key="1">
    <source>
        <dbReference type="EMBL" id="KAK1637112.1"/>
    </source>
</evidence>
<organism evidence="1 2">
    <name type="scientific">Colletotrichum phormii</name>
    <dbReference type="NCBI Taxonomy" id="359342"/>
    <lineage>
        <taxon>Eukaryota</taxon>
        <taxon>Fungi</taxon>
        <taxon>Dikarya</taxon>
        <taxon>Ascomycota</taxon>
        <taxon>Pezizomycotina</taxon>
        <taxon>Sordariomycetes</taxon>
        <taxon>Hypocreomycetidae</taxon>
        <taxon>Glomerellales</taxon>
        <taxon>Glomerellaceae</taxon>
        <taxon>Colletotrichum</taxon>
        <taxon>Colletotrichum acutatum species complex</taxon>
    </lineage>
</organism>
<proteinExistence type="predicted"/>
<dbReference type="GeneID" id="85467621"/>
<accession>A0AAI9ZUZ8</accession>
<dbReference type="EMBL" id="JAHMHQ010000009">
    <property type="protein sequence ID" value="KAK1637112.1"/>
    <property type="molecule type" value="Genomic_DNA"/>
</dbReference>
<dbReference type="RefSeq" id="XP_060445719.1">
    <property type="nucleotide sequence ID" value="XM_060582759.1"/>
</dbReference>
<name>A0AAI9ZUZ8_9PEZI</name>
<protein>
    <submittedName>
        <fullName evidence="1">Uncharacterized protein</fullName>
    </submittedName>
</protein>
<gene>
    <name evidence="1" type="ORF">BDP81DRAFT_218674</name>
</gene>
<comment type="caution">
    <text evidence="1">The sequence shown here is derived from an EMBL/GenBank/DDBJ whole genome shotgun (WGS) entry which is preliminary data.</text>
</comment>
<sequence length="117" mass="13534">MAHYHHLQIWSTWHRKVVTYDHTHWKTRDPVRSPIDKPMRAGLVVGSVTTSEYLVLYVFDFWSFGDVTRKLFVGSKSPAADDNVLTWSYTLTLRQDSEGTRGARAARLCLKSLNRPK</sequence>
<evidence type="ECO:0000313" key="2">
    <source>
        <dbReference type="Proteomes" id="UP001243989"/>
    </source>
</evidence>
<dbReference type="Proteomes" id="UP001243989">
    <property type="component" value="Unassembled WGS sequence"/>
</dbReference>
<keyword evidence="2" id="KW-1185">Reference proteome</keyword>
<dbReference type="AlphaFoldDB" id="A0AAI9ZUZ8"/>
<reference evidence="1" key="1">
    <citation type="submission" date="2021-06" db="EMBL/GenBank/DDBJ databases">
        <title>Comparative genomics, transcriptomics and evolutionary studies reveal genomic signatures of adaptation to plant cell wall in hemibiotrophic fungi.</title>
        <authorList>
            <consortium name="DOE Joint Genome Institute"/>
            <person name="Baroncelli R."/>
            <person name="Diaz J.F."/>
            <person name="Benocci T."/>
            <person name="Peng M."/>
            <person name="Battaglia E."/>
            <person name="Haridas S."/>
            <person name="Andreopoulos W."/>
            <person name="Labutti K."/>
            <person name="Pangilinan J."/>
            <person name="Floch G.L."/>
            <person name="Makela M.R."/>
            <person name="Henrissat B."/>
            <person name="Grigoriev I.V."/>
            <person name="Crouch J.A."/>
            <person name="De Vries R.P."/>
            <person name="Sukno S.A."/>
            <person name="Thon M.R."/>
        </authorList>
    </citation>
    <scope>NUCLEOTIDE SEQUENCE</scope>
    <source>
        <strain evidence="1">CBS 102054</strain>
    </source>
</reference>